<reference evidence="3" key="1">
    <citation type="submission" date="2018-06" db="EMBL/GenBank/DDBJ databases">
        <authorList>
            <person name="Zhirakovskaya E."/>
        </authorList>
    </citation>
    <scope>NUCLEOTIDE SEQUENCE</scope>
</reference>
<dbReference type="GO" id="GO:0004316">
    <property type="term" value="F:3-oxoacyl-[acyl-carrier-protein] reductase (NADPH) activity"/>
    <property type="evidence" value="ECO:0007669"/>
    <property type="project" value="UniProtKB-EC"/>
</dbReference>
<gene>
    <name evidence="3" type="ORF">MNBD_ACTINO01-1053</name>
</gene>
<organism evidence="3">
    <name type="scientific">hydrothermal vent metagenome</name>
    <dbReference type="NCBI Taxonomy" id="652676"/>
    <lineage>
        <taxon>unclassified sequences</taxon>
        <taxon>metagenomes</taxon>
        <taxon>ecological metagenomes</taxon>
    </lineage>
</organism>
<dbReference type="EC" id="1.1.1.100" evidence="3"/>
<name>A0A3B0SX12_9ZZZZ</name>
<evidence type="ECO:0000256" key="2">
    <source>
        <dbReference type="SAM" id="Phobius"/>
    </source>
</evidence>
<accession>A0A3B0SX12</accession>
<keyword evidence="2" id="KW-0472">Membrane</keyword>
<sequence length="64" mass="7148">MTTYEVARTLFWLVAGSYVFYLGWTISQIAESRSSHRRHPTARAPRSGMRHRAGPTGRATGGEP</sequence>
<dbReference type="AlphaFoldDB" id="A0A3B0SX12"/>
<dbReference type="EMBL" id="UOEI01000672">
    <property type="protein sequence ID" value="VAW09060.1"/>
    <property type="molecule type" value="Genomic_DNA"/>
</dbReference>
<evidence type="ECO:0000256" key="1">
    <source>
        <dbReference type="SAM" id="MobiDB-lite"/>
    </source>
</evidence>
<proteinExistence type="predicted"/>
<keyword evidence="2" id="KW-0812">Transmembrane</keyword>
<keyword evidence="2" id="KW-1133">Transmembrane helix</keyword>
<feature type="region of interest" description="Disordered" evidence="1">
    <location>
        <begin position="32"/>
        <end position="64"/>
    </location>
</feature>
<evidence type="ECO:0000313" key="3">
    <source>
        <dbReference type="EMBL" id="VAW09060.1"/>
    </source>
</evidence>
<feature type="transmembrane region" description="Helical" evidence="2">
    <location>
        <begin position="6"/>
        <end position="27"/>
    </location>
</feature>
<keyword evidence="3" id="KW-0560">Oxidoreductase</keyword>
<protein>
    <submittedName>
        <fullName evidence="3">3-oxoacyl-[acyl-carrier protein] reductase</fullName>
        <ecNumber evidence="3">1.1.1.100</ecNumber>
    </submittedName>
</protein>